<evidence type="ECO:0008006" key="5">
    <source>
        <dbReference type="Google" id="ProtNLM"/>
    </source>
</evidence>
<keyword evidence="4" id="KW-1185">Reference proteome</keyword>
<name>A0A518C7P3_9BACT</name>
<protein>
    <recommendedName>
        <fullName evidence="5">Secreted protein</fullName>
    </recommendedName>
</protein>
<sequence length="353" mass="38852" precursor="true">MFECNRCALPTSLVLVVTLCFCQAAHGQNTQSQTGARDWNFNLSESLWKDQIVRKTSLTIGNQPPVKSETTQSLWTSITGLAFESSTNRFNVTTVVRRVRYAIVLPGSEEVVFDLALDDEEEDAPDTLPFVRKDMEEVLGLRGYFFVSKNGDVSDVTLIKNRDRSSGGRGLNAGLPSLDAITGNSSRQPASRFQAQLERRFKLVDQGNAWEVQETYLSGDKNLGWQVDITWQCNAKGMIDASTEEIALQCKQITLTMPSEDIGEMSAPIPMTLISGTGTIHFDHSVGQIAAFTKEIEFSGEITLNNKSLPSGSIVARVECDWSHSAENQILQRPVQRPVSVPSSPMSTGNVNP</sequence>
<feature type="compositionally biased region" description="Low complexity" evidence="1">
    <location>
        <begin position="334"/>
        <end position="345"/>
    </location>
</feature>
<reference evidence="4" key="1">
    <citation type="submission" date="2019-02" db="EMBL/GenBank/DDBJ databases">
        <title>Deep-cultivation of Planctomycetes and their phenomic and genomic characterization uncovers novel biology.</title>
        <authorList>
            <person name="Wiegand S."/>
            <person name="Jogler M."/>
            <person name="Boedeker C."/>
            <person name="Pinto D."/>
            <person name="Vollmers J."/>
            <person name="Rivas-Marin E."/>
            <person name="Kohn T."/>
            <person name="Peeters S.H."/>
            <person name="Heuer A."/>
            <person name="Rast P."/>
            <person name="Oberbeckmann S."/>
            <person name="Bunk B."/>
            <person name="Jeske O."/>
            <person name="Meyerdierks A."/>
            <person name="Storesund J.E."/>
            <person name="Kallscheuer N."/>
            <person name="Luecker S."/>
            <person name="Lage O.M."/>
            <person name="Pohl T."/>
            <person name="Merkel B.J."/>
            <person name="Hornburger P."/>
            <person name="Mueller R.-W."/>
            <person name="Bruemmer F."/>
            <person name="Labrenz M."/>
            <person name="Spormann A.M."/>
            <person name="Op den Camp H."/>
            <person name="Overmann J."/>
            <person name="Amann R."/>
            <person name="Jetten M.S.M."/>
            <person name="Mascher T."/>
            <person name="Medema M.H."/>
            <person name="Devos D.P."/>
            <person name="Kaster A.-K."/>
            <person name="Ovreas L."/>
            <person name="Rohde M."/>
            <person name="Galperin M.Y."/>
            <person name="Jogler C."/>
        </authorList>
    </citation>
    <scope>NUCLEOTIDE SEQUENCE [LARGE SCALE GENOMIC DNA]</scope>
    <source>
        <strain evidence="4">Pan97</strain>
    </source>
</reference>
<evidence type="ECO:0000313" key="3">
    <source>
        <dbReference type="EMBL" id="QDU75245.1"/>
    </source>
</evidence>
<dbReference type="EMBL" id="CP036289">
    <property type="protein sequence ID" value="QDU75245.1"/>
    <property type="molecule type" value="Genomic_DNA"/>
</dbReference>
<keyword evidence="2" id="KW-0732">Signal</keyword>
<dbReference type="RefSeq" id="WP_144972468.1">
    <property type="nucleotide sequence ID" value="NZ_CP036289.1"/>
</dbReference>
<dbReference type="AlphaFoldDB" id="A0A518C7P3"/>
<feature type="chain" id="PRO_5021792051" description="Secreted protein" evidence="2">
    <location>
        <begin position="28"/>
        <end position="353"/>
    </location>
</feature>
<gene>
    <name evidence="3" type="ORF">Pan97_22740</name>
</gene>
<organism evidence="3 4">
    <name type="scientific">Bremerella volcania</name>
    <dbReference type="NCBI Taxonomy" id="2527984"/>
    <lineage>
        <taxon>Bacteria</taxon>
        <taxon>Pseudomonadati</taxon>
        <taxon>Planctomycetota</taxon>
        <taxon>Planctomycetia</taxon>
        <taxon>Pirellulales</taxon>
        <taxon>Pirellulaceae</taxon>
        <taxon>Bremerella</taxon>
    </lineage>
</organism>
<feature type="region of interest" description="Disordered" evidence="1">
    <location>
        <begin position="334"/>
        <end position="353"/>
    </location>
</feature>
<feature type="signal peptide" evidence="2">
    <location>
        <begin position="1"/>
        <end position="27"/>
    </location>
</feature>
<accession>A0A518C7P3</accession>
<dbReference type="KEGG" id="bvo:Pan97_22740"/>
<evidence type="ECO:0000256" key="1">
    <source>
        <dbReference type="SAM" id="MobiDB-lite"/>
    </source>
</evidence>
<evidence type="ECO:0000256" key="2">
    <source>
        <dbReference type="SAM" id="SignalP"/>
    </source>
</evidence>
<dbReference type="Proteomes" id="UP000318626">
    <property type="component" value="Chromosome"/>
</dbReference>
<proteinExistence type="predicted"/>
<evidence type="ECO:0000313" key="4">
    <source>
        <dbReference type="Proteomes" id="UP000318626"/>
    </source>
</evidence>